<comment type="caution">
    <text evidence="8">The sequence shown here is derived from an EMBL/GenBank/DDBJ whole genome shotgun (WGS) entry which is preliminary data.</text>
</comment>
<accession>A0AAV9Z5P8</accession>
<name>A0AAV9Z5P8_9AGAR</name>
<comment type="cofactor">
    <cofactor evidence="1">
        <name>heme</name>
        <dbReference type="ChEBI" id="CHEBI:30413"/>
    </cofactor>
</comment>
<evidence type="ECO:0000256" key="4">
    <source>
        <dbReference type="ARBA" id="ARBA00022723"/>
    </source>
</evidence>
<evidence type="ECO:0000256" key="2">
    <source>
        <dbReference type="ARBA" id="ARBA00010617"/>
    </source>
</evidence>
<dbReference type="GO" id="GO:0004497">
    <property type="term" value="F:monooxygenase activity"/>
    <property type="evidence" value="ECO:0007669"/>
    <property type="project" value="UniProtKB-KW"/>
</dbReference>
<keyword evidence="5" id="KW-0560">Oxidoreductase</keyword>
<dbReference type="PANTHER" id="PTHR46300:SF7">
    <property type="entry name" value="P450, PUTATIVE (EUROFUNG)-RELATED"/>
    <property type="match status" value="1"/>
</dbReference>
<keyword evidence="3" id="KW-0349">Heme</keyword>
<dbReference type="AlphaFoldDB" id="A0AAV9Z5P8"/>
<dbReference type="Gene3D" id="1.10.630.10">
    <property type="entry name" value="Cytochrome P450"/>
    <property type="match status" value="1"/>
</dbReference>
<dbReference type="EMBL" id="JAWWNJ010000204">
    <property type="protein sequence ID" value="KAK6971818.1"/>
    <property type="molecule type" value="Genomic_DNA"/>
</dbReference>
<dbReference type="GO" id="GO:0020037">
    <property type="term" value="F:heme binding"/>
    <property type="evidence" value="ECO:0007669"/>
    <property type="project" value="InterPro"/>
</dbReference>
<dbReference type="Proteomes" id="UP001362999">
    <property type="component" value="Unassembled WGS sequence"/>
</dbReference>
<evidence type="ECO:0000256" key="3">
    <source>
        <dbReference type="ARBA" id="ARBA00022617"/>
    </source>
</evidence>
<comment type="similarity">
    <text evidence="2">Belongs to the cytochrome P450 family.</text>
</comment>
<keyword evidence="6" id="KW-0408">Iron</keyword>
<protein>
    <submittedName>
        <fullName evidence="8">Cytochrome P450</fullName>
    </submittedName>
</protein>
<gene>
    <name evidence="8" type="ORF">R3P38DRAFT_2813466</name>
</gene>
<keyword evidence="9" id="KW-1185">Reference proteome</keyword>
<dbReference type="SUPFAM" id="SSF48264">
    <property type="entry name" value="Cytochrome P450"/>
    <property type="match status" value="1"/>
</dbReference>
<dbReference type="InterPro" id="IPR050364">
    <property type="entry name" value="Cytochrome_P450_fung"/>
</dbReference>
<dbReference type="InterPro" id="IPR001128">
    <property type="entry name" value="Cyt_P450"/>
</dbReference>
<organism evidence="8 9">
    <name type="scientific">Favolaschia claudopus</name>
    <dbReference type="NCBI Taxonomy" id="2862362"/>
    <lineage>
        <taxon>Eukaryota</taxon>
        <taxon>Fungi</taxon>
        <taxon>Dikarya</taxon>
        <taxon>Basidiomycota</taxon>
        <taxon>Agaricomycotina</taxon>
        <taxon>Agaricomycetes</taxon>
        <taxon>Agaricomycetidae</taxon>
        <taxon>Agaricales</taxon>
        <taxon>Marasmiineae</taxon>
        <taxon>Mycenaceae</taxon>
        <taxon>Favolaschia</taxon>
    </lineage>
</organism>
<dbReference type="Pfam" id="PF00067">
    <property type="entry name" value="p450"/>
    <property type="match status" value="1"/>
</dbReference>
<evidence type="ECO:0000256" key="7">
    <source>
        <dbReference type="ARBA" id="ARBA00023033"/>
    </source>
</evidence>
<evidence type="ECO:0000256" key="1">
    <source>
        <dbReference type="ARBA" id="ARBA00001971"/>
    </source>
</evidence>
<dbReference type="GO" id="GO:0016705">
    <property type="term" value="F:oxidoreductase activity, acting on paired donors, with incorporation or reduction of molecular oxygen"/>
    <property type="evidence" value="ECO:0007669"/>
    <property type="project" value="InterPro"/>
</dbReference>
<evidence type="ECO:0000256" key="6">
    <source>
        <dbReference type="ARBA" id="ARBA00023004"/>
    </source>
</evidence>
<proteinExistence type="inferred from homology"/>
<evidence type="ECO:0000313" key="9">
    <source>
        <dbReference type="Proteomes" id="UP001362999"/>
    </source>
</evidence>
<evidence type="ECO:0000313" key="8">
    <source>
        <dbReference type="EMBL" id="KAK6971818.1"/>
    </source>
</evidence>
<dbReference type="InterPro" id="IPR036396">
    <property type="entry name" value="Cyt_P450_sf"/>
</dbReference>
<evidence type="ECO:0000256" key="5">
    <source>
        <dbReference type="ARBA" id="ARBA00023002"/>
    </source>
</evidence>
<sequence length="267" mass="29703">MFVLTTFDAVFGVVALALWYHLYTRQGSPPLPPGPKGWPVIGNLLDMPRSHAWKTFSAWAEVYGGIVGVKLIGQSFVILNDPVIADELLKKKVNADRPFSTWQISVIGNRTKMENFYPTLEYQANMFLKRTQATRKTAGAVVLKVTYGYVVKEDGNDSLVDLADKALLEFSEITRPGAFLVDLIPVFDLCKFPGAGFKRRAERYRKSIEEMAQIPLEYVQSQMSEQTAAQSFTSDLLKDGDVSPNTLEEIKWSAASFYGAGADTSLL</sequence>
<reference evidence="8 9" key="1">
    <citation type="journal article" date="2024" name="J Genomics">
        <title>Draft genome sequencing and assembly of Favolaschia claudopus CIRM-BRFM 2984 isolated from oak limbs.</title>
        <authorList>
            <person name="Navarro D."/>
            <person name="Drula E."/>
            <person name="Chaduli D."/>
            <person name="Cazenave R."/>
            <person name="Ahrendt S."/>
            <person name="Wang J."/>
            <person name="Lipzen A."/>
            <person name="Daum C."/>
            <person name="Barry K."/>
            <person name="Grigoriev I.V."/>
            <person name="Favel A."/>
            <person name="Rosso M.N."/>
            <person name="Martin F."/>
        </authorList>
    </citation>
    <scope>NUCLEOTIDE SEQUENCE [LARGE SCALE GENOMIC DNA]</scope>
    <source>
        <strain evidence="8 9">CIRM-BRFM 2984</strain>
    </source>
</reference>
<keyword evidence="4" id="KW-0479">Metal-binding</keyword>
<dbReference type="PANTHER" id="PTHR46300">
    <property type="entry name" value="P450, PUTATIVE (EUROFUNG)-RELATED-RELATED"/>
    <property type="match status" value="1"/>
</dbReference>
<keyword evidence="7" id="KW-0503">Monooxygenase</keyword>
<dbReference type="GO" id="GO:0005506">
    <property type="term" value="F:iron ion binding"/>
    <property type="evidence" value="ECO:0007669"/>
    <property type="project" value="InterPro"/>
</dbReference>